<organism evidence="1">
    <name type="scientific">marine metagenome</name>
    <dbReference type="NCBI Taxonomy" id="408172"/>
    <lineage>
        <taxon>unclassified sequences</taxon>
        <taxon>metagenomes</taxon>
        <taxon>ecological metagenomes</taxon>
    </lineage>
</organism>
<protein>
    <submittedName>
        <fullName evidence="1">Uncharacterized protein</fullName>
    </submittedName>
</protein>
<accession>A0A382P8D5</accession>
<feature type="non-terminal residue" evidence="1">
    <location>
        <position position="1"/>
    </location>
</feature>
<gene>
    <name evidence="1" type="ORF">METZ01_LOCUS320955</name>
</gene>
<dbReference type="EMBL" id="UINC01104723">
    <property type="protein sequence ID" value="SVC68101.1"/>
    <property type="molecule type" value="Genomic_DNA"/>
</dbReference>
<evidence type="ECO:0000313" key="1">
    <source>
        <dbReference type="EMBL" id="SVC68101.1"/>
    </source>
</evidence>
<sequence>SLPEILIYFIENPRNQDYINYID</sequence>
<reference evidence="1" key="1">
    <citation type="submission" date="2018-05" db="EMBL/GenBank/DDBJ databases">
        <authorList>
            <person name="Lanie J.A."/>
            <person name="Ng W.-L."/>
            <person name="Kazmierczak K.M."/>
            <person name="Andrzejewski T.M."/>
            <person name="Davidsen T.M."/>
            <person name="Wayne K.J."/>
            <person name="Tettelin H."/>
            <person name="Glass J.I."/>
            <person name="Rusch D."/>
            <person name="Podicherti R."/>
            <person name="Tsui H.-C.T."/>
            <person name="Winkler M.E."/>
        </authorList>
    </citation>
    <scope>NUCLEOTIDE SEQUENCE</scope>
</reference>
<name>A0A382P8D5_9ZZZZ</name>
<dbReference type="AlphaFoldDB" id="A0A382P8D5"/>
<proteinExistence type="predicted"/>